<evidence type="ECO:0000256" key="5">
    <source>
        <dbReference type="PIRSR" id="PIRSR000615-3"/>
    </source>
</evidence>
<accession>F2UQH3</accession>
<feature type="binding site" evidence="5">
    <location>
        <position position="146"/>
    </location>
    <ligand>
        <name>Mg(2+)</name>
        <dbReference type="ChEBI" id="CHEBI:18420"/>
    </ligand>
</feature>
<dbReference type="EC" id="2.7.11.1" evidence="1"/>
<feature type="binding site" evidence="6">
    <location>
        <position position="49"/>
    </location>
    <ligand>
        <name>ATP</name>
        <dbReference type="ChEBI" id="CHEBI:30616"/>
    </ligand>
</feature>
<dbReference type="PANTHER" id="PTHR48012:SF2">
    <property type="entry name" value="STERILE20-LIKE KINASE, ISOFORM B"/>
    <property type="match status" value="1"/>
</dbReference>
<evidence type="ECO:0000313" key="8">
    <source>
        <dbReference type="EMBL" id="EGD79878.1"/>
    </source>
</evidence>
<dbReference type="GO" id="GO:0005737">
    <property type="term" value="C:cytoplasm"/>
    <property type="evidence" value="ECO:0007669"/>
    <property type="project" value="TreeGrafter"/>
</dbReference>
<dbReference type="GO" id="GO:0005524">
    <property type="term" value="F:ATP binding"/>
    <property type="evidence" value="ECO:0007669"/>
    <property type="project" value="UniProtKB-UniRule"/>
</dbReference>
<keyword evidence="5" id="KW-0460">Magnesium</keyword>
<dbReference type="eggNOG" id="KOG0579">
    <property type="taxonomic scope" value="Eukaryota"/>
</dbReference>
<evidence type="ECO:0000259" key="7">
    <source>
        <dbReference type="PROSITE" id="PS50011"/>
    </source>
</evidence>
<dbReference type="InParanoid" id="F2UQH3"/>
<dbReference type="Proteomes" id="UP000007799">
    <property type="component" value="Unassembled WGS sequence"/>
</dbReference>
<dbReference type="Gene3D" id="1.10.510.10">
    <property type="entry name" value="Transferase(Phosphotransferase) domain 1"/>
    <property type="match status" value="1"/>
</dbReference>
<feature type="active site" description="Proton acceptor" evidence="4">
    <location>
        <position position="141"/>
    </location>
</feature>
<keyword evidence="3 6" id="KW-0067">ATP-binding</keyword>
<dbReference type="InterPro" id="IPR017441">
    <property type="entry name" value="Protein_kinase_ATP_BS"/>
</dbReference>
<dbReference type="RefSeq" id="XP_004988499.1">
    <property type="nucleotide sequence ID" value="XM_004988442.1"/>
</dbReference>
<dbReference type="InterPro" id="IPR011009">
    <property type="entry name" value="Kinase-like_dom_sf"/>
</dbReference>
<keyword evidence="5" id="KW-0479">Metal-binding</keyword>
<dbReference type="InterPro" id="IPR000719">
    <property type="entry name" value="Prot_kinase_dom"/>
</dbReference>
<dbReference type="PROSITE" id="PS50011">
    <property type="entry name" value="PROTEIN_KINASE_DOM"/>
    <property type="match status" value="1"/>
</dbReference>
<dbReference type="Pfam" id="PF00069">
    <property type="entry name" value="Pkinase"/>
    <property type="match status" value="1"/>
</dbReference>
<dbReference type="STRING" id="946362.F2UQH3"/>
<dbReference type="OMA" id="MNESHIA"/>
<dbReference type="PIRSF" id="PIRSF000615">
    <property type="entry name" value="TyrPK_CSF1-R"/>
    <property type="match status" value="1"/>
</dbReference>
<dbReference type="Gene3D" id="3.30.200.20">
    <property type="entry name" value="Phosphorylase Kinase, domain 1"/>
    <property type="match status" value="1"/>
</dbReference>
<dbReference type="PANTHER" id="PTHR48012">
    <property type="entry name" value="STERILE20-LIKE KINASE, ISOFORM B-RELATED"/>
    <property type="match status" value="1"/>
</dbReference>
<feature type="domain" description="Protein kinase" evidence="7">
    <location>
        <begin position="20"/>
        <end position="278"/>
    </location>
</feature>
<dbReference type="GO" id="GO:0046872">
    <property type="term" value="F:metal ion binding"/>
    <property type="evidence" value="ECO:0007669"/>
    <property type="project" value="UniProtKB-KW"/>
</dbReference>
<keyword evidence="9" id="KW-1185">Reference proteome</keyword>
<dbReference type="AlphaFoldDB" id="F2UQH3"/>
<protein>
    <recommendedName>
        <fullName evidence="1">non-specific serine/threonine protein kinase</fullName>
        <ecNumber evidence="1">2.7.11.1</ecNumber>
    </recommendedName>
</protein>
<dbReference type="EMBL" id="GL832989">
    <property type="protein sequence ID" value="EGD79878.1"/>
    <property type="molecule type" value="Genomic_DNA"/>
</dbReference>
<evidence type="ECO:0000256" key="3">
    <source>
        <dbReference type="ARBA" id="ARBA00022840"/>
    </source>
</evidence>
<dbReference type="KEGG" id="sre:PTSG_10162"/>
<evidence type="ECO:0000256" key="2">
    <source>
        <dbReference type="ARBA" id="ARBA00022741"/>
    </source>
</evidence>
<evidence type="ECO:0000313" key="9">
    <source>
        <dbReference type="Proteomes" id="UP000007799"/>
    </source>
</evidence>
<gene>
    <name evidence="8" type="ORF">PTSG_10162</name>
</gene>
<dbReference type="PROSITE" id="PS00107">
    <property type="entry name" value="PROTEIN_KINASE_ATP"/>
    <property type="match status" value="1"/>
</dbReference>
<dbReference type="OrthoDB" id="10027016at2759"/>
<proteinExistence type="predicted"/>
<name>F2UQH3_SALR5</name>
<dbReference type="InterPro" id="IPR050629">
    <property type="entry name" value="STE20/SPS1-PAK"/>
</dbReference>
<evidence type="ECO:0000256" key="4">
    <source>
        <dbReference type="PIRSR" id="PIRSR000615-1"/>
    </source>
</evidence>
<keyword evidence="2 6" id="KW-0547">Nucleotide-binding</keyword>
<dbReference type="GeneID" id="16069029"/>
<dbReference type="GO" id="GO:0004674">
    <property type="term" value="F:protein serine/threonine kinase activity"/>
    <property type="evidence" value="ECO:0007669"/>
    <property type="project" value="UniProtKB-EC"/>
</dbReference>
<sequence>MGAGGGKLRHVKKESPINTWMLQETLGSGSYGKVHKVRNRATGELAAAKVAPIQAQEELQNFATEIEILTSCKHRNITNFIDAYYNNNELWILLEVCDAGSLAGYVEKQPTGLPEDAIECIAHQMVKGIRFLHGCGVIHRDINASNTLVTCDGMVKLADFGVSAFNKQDGAKRNTFVGSPHWMAPEVIVCEHDRKAKYDSLCDVWSFGITMMELAQGHPPYHDLHPVKVLFKLASGAPPKLDDPARFSRQFVEFVAACLVKDPATRPTAAQLLSQPFCMDKSHPSALCRLLRSLR</sequence>
<keyword evidence="8" id="KW-0418">Kinase</keyword>
<evidence type="ECO:0000256" key="6">
    <source>
        <dbReference type="PROSITE-ProRule" id="PRU10141"/>
    </source>
</evidence>
<feature type="binding site" evidence="5">
    <location>
        <position position="159"/>
    </location>
    <ligand>
        <name>Mg(2+)</name>
        <dbReference type="ChEBI" id="CHEBI:18420"/>
    </ligand>
</feature>
<reference evidence="8" key="1">
    <citation type="submission" date="2009-08" db="EMBL/GenBank/DDBJ databases">
        <title>Annotation of Salpingoeca rosetta.</title>
        <authorList>
            <consortium name="The Broad Institute Genome Sequencing Platform"/>
            <person name="Russ C."/>
            <person name="Cuomo C."/>
            <person name="Burger G."/>
            <person name="Gray M.W."/>
            <person name="Holland P.W.H."/>
            <person name="King N."/>
            <person name="Lang F.B.F."/>
            <person name="Roger A.J."/>
            <person name="Ruiz-Trillo I."/>
            <person name="Young S.K."/>
            <person name="Zeng Q."/>
            <person name="Gargeya S."/>
            <person name="Alvarado L."/>
            <person name="Berlin A."/>
            <person name="Chapman S.B."/>
            <person name="Chen Z."/>
            <person name="Freedman E."/>
            <person name="Gellesch M."/>
            <person name="Goldberg J."/>
            <person name="Griggs A."/>
            <person name="Gujja S."/>
            <person name="Heilman E."/>
            <person name="Heiman D."/>
            <person name="Howarth C."/>
            <person name="Mehta T."/>
            <person name="Neiman D."/>
            <person name="Pearson M."/>
            <person name="Roberts A."/>
            <person name="Saif S."/>
            <person name="Shea T."/>
            <person name="Shenoy N."/>
            <person name="Sisk P."/>
            <person name="Stolte C."/>
            <person name="Sykes S."/>
            <person name="White J."/>
            <person name="Yandava C."/>
            <person name="Haas B."/>
            <person name="Nusbaum C."/>
            <person name="Birren B."/>
        </authorList>
    </citation>
    <scope>NUCLEOTIDE SEQUENCE [LARGE SCALE GENOMIC DNA]</scope>
    <source>
        <strain evidence="8">ATCC 50818</strain>
    </source>
</reference>
<organism evidence="9">
    <name type="scientific">Salpingoeca rosetta (strain ATCC 50818 / BSB-021)</name>
    <dbReference type="NCBI Taxonomy" id="946362"/>
    <lineage>
        <taxon>Eukaryota</taxon>
        <taxon>Choanoflagellata</taxon>
        <taxon>Craspedida</taxon>
        <taxon>Salpingoecidae</taxon>
        <taxon>Salpingoeca</taxon>
    </lineage>
</organism>
<dbReference type="SUPFAM" id="SSF56112">
    <property type="entry name" value="Protein kinase-like (PK-like)"/>
    <property type="match status" value="1"/>
</dbReference>
<keyword evidence="8" id="KW-0808">Transferase</keyword>
<evidence type="ECO:0000256" key="1">
    <source>
        <dbReference type="ARBA" id="ARBA00012513"/>
    </source>
</evidence>